<evidence type="ECO:0008006" key="2">
    <source>
        <dbReference type="Google" id="ProtNLM"/>
    </source>
</evidence>
<organism evidence="1">
    <name type="scientific">Akkermansia muciniphila</name>
    <dbReference type="NCBI Taxonomy" id="239935"/>
    <lineage>
        <taxon>Bacteria</taxon>
        <taxon>Pseudomonadati</taxon>
        <taxon>Verrucomicrobiota</taxon>
        <taxon>Verrucomicrobiia</taxon>
        <taxon>Verrucomicrobiales</taxon>
        <taxon>Akkermansiaceae</taxon>
        <taxon>Akkermansia</taxon>
    </lineage>
</organism>
<dbReference type="AlphaFoldDB" id="A0A6N2T7J1"/>
<gene>
    <name evidence="1" type="ORF">AMLFYP55_02430</name>
</gene>
<dbReference type="RefSeq" id="WP_022397644.1">
    <property type="nucleotide sequence ID" value="NZ_CACRSS010000004.1"/>
</dbReference>
<accession>A0A6N2T7J1</accession>
<proteinExistence type="predicted"/>
<dbReference type="PROSITE" id="PS51257">
    <property type="entry name" value="PROKAR_LIPOPROTEIN"/>
    <property type="match status" value="1"/>
</dbReference>
<reference evidence="1" key="1">
    <citation type="submission" date="2019-11" db="EMBL/GenBank/DDBJ databases">
        <authorList>
            <person name="Feng L."/>
        </authorList>
    </citation>
    <scope>NUCLEOTIDE SEQUENCE</scope>
    <source>
        <strain evidence="1">AMuciniphilaLFYP55</strain>
    </source>
</reference>
<dbReference type="GeneID" id="84024988"/>
<dbReference type="EMBL" id="CACRSS010000004">
    <property type="protein sequence ID" value="VYT00081.1"/>
    <property type="molecule type" value="Genomic_DNA"/>
</dbReference>
<protein>
    <recommendedName>
        <fullName evidence="2">Lipoprotein</fullName>
    </recommendedName>
</protein>
<name>A0A6N2T7J1_9BACT</name>
<sequence>MRLISFLTLACVAGILSSCGCDCHKHADFALKDYQPTSSKQFR</sequence>
<evidence type="ECO:0000313" key="1">
    <source>
        <dbReference type="EMBL" id="VYT00081.1"/>
    </source>
</evidence>